<dbReference type="CDD" id="cd02966">
    <property type="entry name" value="TlpA_like_family"/>
    <property type="match status" value="1"/>
</dbReference>
<dbReference type="PROSITE" id="PS51352">
    <property type="entry name" value="THIOREDOXIN_2"/>
    <property type="match status" value="1"/>
</dbReference>
<dbReference type="Gene3D" id="3.40.30.10">
    <property type="entry name" value="Glutaredoxin"/>
    <property type="match status" value="1"/>
</dbReference>
<comment type="subcellular location">
    <subcellularLocation>
        <location evidence="1">Cell envelope</location>
    </subcellularLocation>
</comment>
<dbReference type="SUPFAM" id="SSF52833">
    <property type="entry name" value="Thioredoxin-like"/>
    <property type="match status" value="1"/>
</dbReference>
<dbReference type="InterPro" id="IPR036249">
    <property type="entry name" value="Thioredoxin-like_sf"/>
</dbReference>
<organism evidence="7 8">
    <name type="scientific">Mucilaginibacter psychrotolerans</name>
    <dbReference type="NCBI Taxonomy" id="1524096"/>
    <lineage>
        <taxon>Bacteria</taxon>
        <taxon>Pseudomonadati</taxon>
        <taxon>Bacteroidota</taxon>
        <taxon>Sphingobacteriia</taxon>
        <taxon>Sphingobacteriales</taxon>
        <taxon>Sphingobacteriaceae</taxon>
        <taxon>Mucilaginibacter</taxon>
    </lineage>
</organism>
<dbReference type="Pfam" id="PF08534">
    <property type="entry name" value="Redoxin"/>
    <property type="match status" value="1"/>
</dbReference>
<dbReference type="AlphaFoldDB" id="A0A4Y8S6H4"/>
<keyword evidence="2" id="KW-0201">Cytochrome c-type biogenesis</keyword>
<dbReference type="GO" id="GO:0016491">
    <property type="term" value="F:oxidoreductase activity"/>
    <property type="evidence" value="ECO:0007669"/>
    <property type="project" value="InterPro"/>
</dbReference>
<evidence type="ECO:0000256" key="1">
    <source>
        <dbReference type="ARBA" id="ARBA00004196"/>
    </source>
</evidence>
<dbReference type="PANTHER" id="PTHR42852">
    <property type="entry name" value="THIOL:DISULFIDE INTERCHANGE PROTEIN DSBE"/>
    <property type="match status" value="1"/>
</dbReference>
<dbReference type="GO" id="GO:0030313">
    <property type="term" value="C:cell envelope"/>
    <property type="evidence" value="ECO:0007669"/>
    <property type="project" value="UniProtKB-SubCell"/>
</dbReference>
<feature type="signal peptide" evidence="5">
    <location>
        <begin position="1"/>
        <end position="21"/>
    </location>
</feature>
<dbReference type="InterPro" id="IPR013740">
    <property type="entry name" value="Redoxin"/>
</dbReference>
<evidence type="ECO:0000256" key="4">
    <source>
        <dbReference type="ARBA" id="ARBA00023284"/>
    </source>
</evidence>
<evidence type="ECO:0000313" key="7">
    <source>
        <dbReference type="EMBL" id="TFF33984.1"/>
    </source>
</evidence>
<proteinExistence type="predicted"/>
<comment type="caution">
    <text evidence="7">The sequence shown here is derived from an EMBL/GenBank/DDBJ whole genome shotgun (WGS) entry which is preliminary data.</text>
</comment>
<dbReference type="InterPro" id="IPR013766">
    <property type="entry name" value="Thioredoxin_domain"/>
</dbReference>
<dbReference type="GO" id="GO:0017004">
    <property type="term" value="P:cytochrome complex assembly"/>
    <property type="evidence" value="ECO:0007669"/>
    <property type="project" value="UniProtKB-KW"/>
</dbReference>
<dbReference type="EMBL" id="SOZE01000036">
    <property type="protein sequence ID" value="TFF33984.1"/>
    <property type="molecule type" value="Genomic_DNA"/>
</dbReference>
<reference evidence="7 8" key="1">
    <citation type="journal article" date="2017" name="Int. J. Syst. Evol. Microbiol.">
        <title>Mucilaginibacterpsychrotolerans sp. nov., isolated from peatlands.</title>
        <authorList>
            <person name="Deng Y."/>
            <person name="Shen L."/>
            <person name="Xu B."/>
            <person name="Liu Y."/>
            <person name="Gu Z."/>
            <person name="Liu H."/>
            <person name="Zhou Y."/>
        </authorList>
    </citation>
    <scope>NUCLEOTIDE SEQUENCE [LARGE SCALE GENOMIC DNA]</scope>
    <source>
        <strain evidence="7 8">NH7-4</strain>
    </source>
</reference>
<dbReference type="InterPro" id="IPR050553">
    <property type="entry name" value="Thioredoxin_ResA/DsbE_sf"/>
</dbReference>
<dbReference type="PANTHER" id="PTHR42852:SF6">
    <property type="entry name" value="THIOL:DISULFIDE INTERCHANGE PROTEIN DSBE"/>
    <property type="match status" value="1"/>
</dbReference>
<protein>
    <submittedName>
        <fullName evidence="7">TlpA family protein disulfide reductase</fullName>
    </submittedName>
</protein>
<dbReference type="RefSeq" id="WP_133235585.1">
    <property type="nucleotide sequence ID" value="NZ_SOZE01000036.1"/>
</dbReference>
<keyword evidence="8" id="KW-1185">Reference proteome</keyword>
<sequence length="508" mass="58606">MKKILLILLLLICAKTGICQQLILTGTIIGAAKHDSVEVNESYDGNYWKKNSVYLKTDKTGSFHISFPDHTIKFIMLIYKENKQWLLLSPGRPLQVNININKPGKFSFSGKAKPENDLMQKLKLEDERNLSFIKELRSKNSYANWSVDSVISIKLPIIRHSLDSTQRLVHGAILPPILKKAIATEVNYFYANAISLNLGGLLNNYKNRISYNTHFIDTVLSNFKVPTKDELNTSISANSYLDPCFRFKLWKTVYDYRTEKNKDRADSIFIANTGVSYKDLENDPDRTNEMYLFSTRMKLMLPQYAWEKHLTNLLFNYCMSGQLQCGTKLLYFIRANCIDSQYKQASERMFLPLKGAREQYADNLNIKIRPDYKNISSLKSLLAPYKGKIVLIDMWGTWCPHCIEDMVFEPALKDRLKGKDIVFLYIAMNEDKDDEVWRDFIFINNLTGEHVRRTPGQIGALWNELGIPDSQQAYPHYFIIDRSGTVIVNNAKRPSDGEALYRQLQAAY</sequence>
<evidence type="ECO:0000256" key="5">
    <source>
        <dbReference type="SAM" id="SignalP"/>
    </source>
</evidence>
<gene>
    <name evidence="7" type="ORF">E2R66_23685</name>
</gene>
<evidence type="ECO:0000256" key="3">
    <source>
        <dbReference type="ARBA" id="ARBA00023157"/>
    </source>
</evidence>
<keyword evidence="3" id="KW-1015">Disulfide bond</keyword>
<feature type="chain" id="PRO_5021506198" evidence="5">
    <location>
        <begin position="22"/>
        <end position="508"/>
    </location>
</feature>
<name>A0A4Y8S6H4_9SPHI</name>
<evidence type="ECO:0000313" key="8">
    <source>
        <dbReference type="Proteomes" id="UP000297540"/>
    </source>
</evidence>
<dbReference type="Proteomes" id="UP000297540">
    <property type="component" value="Unassembled WGS sequence"/>
</dbReference>
<keyword evidence="5" id="KW-0732">Signal</keyword>
<feature type="domain" description="Thioredoxin" evidence="6">
    <location>
        <begin position="350"/>
        <end position="508"/>
    </location>
</feature>
<keyword evidence="4" id="KW-0676">Redox-active center</keyword>
<accession>A0A4Y8S6H4</accession>
<evidence type="ECO:0000256" key="2">
    <source>
        <dbReference type="ARBA" id="ARBA00022748"/>
    </source>
</evidence>
<dbReference type="OrthoDB" id="743079at2"/>
<evidence type="ECO:0000259" key="6">
    <source>
        <dbReference type="PROSITE" id="PS51352"/>
    </source>
</evidence>